<dbReference type="AlphaFoldDB" id="A0AA96F204"/>
<dbReference type="KEGG" id="fcj:RN605_10785"/>
<dbReference type="Pfam" id="PF18962">
    <property type="entry name" value="Por_Secre_tail"/>
    <property type="match status" value="1"/>
</dbReference>
<keyword evidence="5" id="KW-1185">Reference proteome</keyword>
<evidence type="ECO:0000256" key="1">
    <source>
        <dbReference type="ARBA" id="ARBA00022729"/>
    </source>
</evidence>
<dbReference type="Gene3D" id="3.60.10.10">
    <property type="entry name" value="Endonuclease/exonuclease/phosphatase"/>
    <property type="match status" value="1"/>
</dbReference>
<evidence type="ECO:0000313" key="4">
    <source>
        <dbReference type="EMBL" id="WNM21164.1"/>
    </source>
</evidence>
<proteinExistence type="predicted"/>
<reference evidence="3 5" key="1">
    <citation type="submission" date="2023-09" db="EMBL/GenBank/DDBJ databases">
        <title>Flavobacterium sp. a novel bacteria isolate from Pepper rhizosphere.</title>
        <authorList>
            <person name="Peng Y."/>
            <person name="Lee J."/>
        </authorList>
    </citation>
    <scope>NUCLEOTIDE SEQUENCE</scope>
    <source>
        <strain evidence="3">PMR2A8</strain>
        <strain evidence="4 5">PMTSA4</strain>
    </source>
</reference>
<organism evidence="3">
    <name type="scientific">Flavobacterium capsici</name>
    <dbReference type="NCBI Taxonomy" id="3075618"/>
    <lineage>
        <taxon>Bacteria</taxon>
        <taxon>Pseudomonadati</taxon>
        <taxon>Bacteroidota</taxon>
        <taxon>Flavobacteriia</taxon>
        <taxon>Flavobacteriales</taxon>
        <taxon>Flavobacteriaceae</taxon>
        <taxon>Flavobacterium</taxon>
    </lineage>
</organism>
<evidence type="ECO:0000313" key="3">
    <source>
        <dbReference type="EMBL" id="WNM19775.1"/>
    </source>
</evidence>
<protein>
    <submittedName>
        <fullName evidence="3">T9SS type A sorting domain-containing protein</fullName>
    </submittedName>
</protein>
<dbReference type="NCBIfam" id="TIGR04183">
    <property type="entry name" value="Por_Secre_tail"/>
    <property type="match status" value="1"/>
</dbReference>
<accession>A0AA96F204</accession>
<dbReference type="EMBL" id="CP134890">
    <property type="protein sequence ID" value="WNM21164.1"/>
    <property type="molecule type" value="Genomic_DNA"/>
</dbReference>
<gene>
    <name evidence="4" type="ORF">RN605_10785</name>
    <name evidence="3" type="ORF">RN608_03615</name>
</gene>
<evidence type="ECO:0000313" key="5">
    <source>
        <dbReference type="Proteomes" id="UP001304515"/>
    </source>
</evidence>
<keyword evidence="1" id="KW-0732">Signal</keyword>
<name>A0AA96F204_9FLAO</name>
<evidence type="ECO:0000259" key="2">
    <source>
        <dbReference type="Pfam" id="PF18962"/>
    </source>
</evidence>
<accession>A0AA96JA26</accession>
<sequence>MQNHIRTLILLVLTGLSFNLTVAQLTILDETLLTQASYNTFTPVSVTGDQNWTFSSSYGAVCTGYVAGQNYANDNWLISSTMNLTQADNVTLSFRHTRGSASVLNVGVAEGWYKAYATADYTGDVSTTQWVELTGFNQNVSFAWGYINSGFLVIPEAAQSATTRIAFRYQSSNTQSATWEIKNVKVTGQLAPNPNMSVFKITNWNTQWLGCASFGPTDETLQLNNVVTAMQFMNSDIYCLQEVTNSIAYPTIASLVNLLGSDVWDGAIVPSTTDDCDQRQGIIYKKNRVQLVSSTLLNNGNDAQGNSYYYNWSSGRYPALYKVNLITESGIEPLTIVNIHAKAEDGNPTSYTRRLGGSEGLKAILDGSNYNADRLLFIGDFNDFLQGTFSTSCSCTNSPYKNFMDDTANYTGLTQNIFDTYVNRPIIENIMMSNELVGNYVPYSVVQEVPVSSNAIIPNYLGTTSDHIPVSAQFQFQVLSNPQYELTSRALVLYPNPVTNALHFETTALEDQTAVAVYDLTGREMRCEKVTANSINVGALPVGVYLLKVGNRIGRFVKE</sequence>
<dbReference type="Proteomes" id="UP001304515">
    <property type="component" value="Chromosome"/>
</dbReference>
<dbReference type="RefSeq" id="WP_313324699.1">
    <property type="nucleotide sequence ID" value="NZ_CP134878.1"/>
</dbReference>
<dbReference type="EMBL" id="CP134878">
    <property type="protein sequence ID" value="WNM19775.1"/>
    <property type="molecule type" value="Genomic_DNA"/>
</dbReference>
<dbReference type="InterPro" id="IPR026444">
    <property type="entry name" value="Secre_tail"/>
</dbReference>
<dbReference type="SUPFAM" id="SSF56219">
    <property type="entry name" value="DNase I-like"/>
    <property type="match status" value="1"/>
</dbReference>
<dbReference type="InterPro" id="IPR036691">
    <property type="entry name" value="Endo/exonu/phosph_ase_sf"/>
</dbReference>
<feature type="domain" description="Secretion system C-terminal sorting" evidence="2">
    <location>
        <begin position="493"/>
        <end position="554"/>
    </location>
</feature>